<name>A0A284S2F3_ARMOS</name>
<feature type="transmembrane region" description="Helical" evidence="1">
    <location>
        <begin position="67"/>
        <end position="87"/>
    </location>
</feature>
<evidence type="ECO:0000313" key="3">
    <source>
        <dbReference type="Proteomes" id="UP000219338"/>
    </source>
</evidence>
<dbReference type="AlphaFoldDB" id="A0A284S2F3"/>
<protein>
    <submittedName>
        <fullName evidence="2">Uncharacterized protein</fullName>
    </submittedName>
</protein>
<dbReference type="EMBL" id="FUEG01000027">
    <property type="protein sequence ID" value="SJL15166.1"/>
    <property type="molecule type" value="Genomic_DNA"/>
</dbReference>
<evidence type="ECO:0000256" key="1">
    <source>
        <dbReference type="SAM" id="Phobius"/>
    </source>
</evidence>
<gene>
    <name evidence="2" type="ORF">ARMOST_18651</name>
</gene>
<keyword evidence="3" id="KW-1185">Reference proteome</keyword>
<keyword evidence="1" id="KW-1133">Transmembrane helix</keyword>
<dbReference type="STRING" id="47428.A0A284S2F3"/>
<organism evidence="2 3">
    <name type="scientific">Armillaria ostoyae</name>
    <name type="common">Armillaria root rot fungus</name>
    <dbReference type="NCBI Taxonomy" id="47428"/>
    <lineage>
        <taxon>Eukaryota</taxon>
        <taxon>Fungi</taxon>
        <taxon>Dikarya</taxon>
        <taxon>Basidiomycota</taxon>
        <taxon>Agaricomycotina</taxon>
        <taxon>Agaricomycetes</taxon>
        <taxon>Agaricomycetidae</taxon>
        <taxon>Agaricales</taxon>
        <taxon>Marasmiineae</taxon>
        <taxon>Physalacriaceae</taxon>
        <taxon>Armillaria</taxon>
    </lineage>
</organism>
<dbReference type="PANTHER" id="PTHR35041:SF6">
    <property type="entry name" value="FORMYLMETHIONINE DEFORMYLASE-LIKE PROTEIN-RELATED"/>
    <property type="match status" value="1"/>
</dbReference>
<evidence type="ECO:0000313" key="2">
    <source>
        <dbReference type="EMBL" id="SJL15166.1"/>
    </source>
</evidence>
<dbReference type="OMA" id="MITSMGH"/>
<reference evidence="3" key="1">
    <citation type="journal article" date="2017" name="Nat. Ecol. Evol.">
        <title>Genome expansion and lineage-specific genetic innovations in the forest pathogenic fungi Armillaria.</title>
        <authorList>
            <person name="Sipos G."/>
            <person name="Prasanna A.N."/>
            <person name="Walter M.C."/>
            <person name="O'Connor E."/>
            <person name="Balint B."/>
            <person name="Krizsan K."/>
            <person name="Kiss B."/>
            <person name="Hess J."/>
            <person name="Varga T."/>
            <person name="Slot J."/>
            <person name="Riley R."/>
            <person name="Boka B."/>
            <person name="Rigling D."/>
            <person name="Barry K."/>
            <person name="Lee J."/>
            <person name="Mihaltcheva S."/>
            <person name="LaButti K."/>
            <person name="Lipzen A."/>
            <person name="Waldron R."/>
            <person name="Moloney N.M."/>
            <person name="Sperisen C."/>
            <person name="Kredics L."/>
            <person name="Vagvoelgyi C."/>
            <person name="Patrignani A."/>
            <person name="Fitzpatrick D."/>
            <person name="Nagy I."/>
            <person name="Doyle S."/>
            <person name="Anderson J.B."/>
            <person name="Grigoriev I.V."/>
            <person name="Gueldener U."/>
            <person name="Muensterkoetter M."/>
            <person name="Nagy L.G."/>
        </authorList>
    </citation>
    <scope>NUCLEOTIDE SEQUENCE [LARGE SCALE GENOMIC DNA]</scope>
    <source>
        <strain evidence="3">C18/9</strain>
    </source>
</reference>
<proteinExistence type="predicted"/>
<keyword evidence="1" id="KW-0812">Transmembrane</keyword>
<feature type="transmembrane region" description="Helical" evidence="1">
    <location>
        <begin position="385"/>
        <end position="407"/>
    </location>
</feature>
<accession>A0A284S2F3</accession>
<dbReference type="PANTHER" id="PTHR35041">
    <property type="entry name" value="MEDIATOR OF RNA POLYMERASE II TRANSCRIPTION SUBUNIT 1"/>
    <property type="match status" value="1"/>
</dbReference>
<keyword evidence="1" id="KW-0472">Membrane</keyword>
<sequence length="476" mass="52400">MDKELFQCSEHIGPVALRRRNDSSRNRQIWWIIRRRPFTILQLNHLFGLPGPFQILHLASSKRVRNVIPVIAIAAILQAFALISIFAPNSLEVGSASPQNITISVPAIFFSKSNFSELQWNPILSSVSRRVLDHALQSNTLDGWNAPVGCGIECSYTIQYIATALRCTELSRNEVDAMLPDSDAYPTVYNSTSSFFDPTTGANMSMAWRTYEADGKSNTAGARCSLYNTTQQSIVSFVNNTRIISPAIISYDNLTKFSSGLITDIHLPLVGSNSKYISDLSPLLTYIAIVMWLYGSLEGSIKYSPERLQPEVSDGAELLSNNLLFSLNETAKTFTPNSENVISALEQILVNATVAMITSMGHTTLVNASVVKNQLIWVYHCQRLWIIYATALALAATSGGIALVCMLKNGGESDLTFWDIVRTTGSSDLDAVVEEEKLGDARKDTMLQYDAVKGMDADRYASGVFVLARPRHEGSS</sequence>
<dbReference type="Proteomes" id="UP000219338">
    <property type="component" value="Unassembled WGS sequence"/>
</dbReference>
<dbReference type="OrthoDB" id="3158487at2759"/>